<dbReference type="Gene3D" id="3.40.50.300">
    <property type="entry name" value="P-loop containing nucleotide triphosphate hydrolases"/>
    <property type="match status" value="1"/>
</dbReference>
<protein>
    <submittedName>
        <fullName evidence="1">tRNA dimethylallyltransferase</fullName>
        <ecNumber evidence="1">2.5.1.75</ecNumber>
    </submittedName>
</protein>
<feature type="non-terminal residue" evidence="1">
    <location>
        <position position="45"/>
    </location>
</feature>
<proteinExistence type="predicted"/>
<dbReference type="GO" id="GO:0052381">
    <property type="term" value="F:tRNA dimethylallyltransferase activity"/>
    <property type="evidence" value="ECO:0007669"/>
    <property type="project" value="UniProtKB-EC"/>
</dbReference>
<accession>A0A5J4PB71</accession>
<evidence type="ECO:0000313" key="1">
    <source>
        <dbReference type="EMBL" id="KAA6306210.1"/>
    </source>
</evidence>
<reference evidence="1" key="1">
    <citation type="submission" date="2019-03" db="EMBL/GenBank/DDBJ databases">
        <title>Single cell metagenomics reveals metabolic interactions within the superorganism composed of flagellate Streblomastix strix and complex community of Bacteroidetes bacteria on its surface.</title>
        <authorList>
            <person name="Treitli S.C."/>
            <person name="Kolisko M."/>
            <person name="Husnik F."/>
            <person name="Keeling P."/>
            <person name="Hampl V."/>
        </authorList>
    </citation>
    <scope>NUCLEOTIDE SEQUENCE</scope>
    <source>
        <strain evidence="1">STM</strain>
    </source>
</reference>
<comment type="caution">
    <text evidence="1">The sequence shown here is derived from an EMBL/GenBank/DDBJ whole genome shotgun (WGS) entry which is preliminary data.</text>
</comment>
<dbReference type="EC" id="2.5.1.75" evidence="1"/>
<gene>
    <name evidence="1" type="ORF">EZS27_042133</name>
</gene>
<dbReference type="InterPro" id="IPR027417">
    <property type="entry name" value="P-loop_NTPase"/>
</dbReference>
<dbReference type="AlphaFoldDB" id="A0A5J4PB71"/>
<organism evidence="1">
    <name type="scientific">termite gut metagenome</name>
    <dbReference type="NCBI Taxonomy" id="433724"/>
    <lineage>
        <taxon>unclassified sequences</taxon>
        <taxon>metagenomes</taxon>
        <taxon>organismal metagenomes</taxon>
    </lineage>
</organism>
<dbReference type="EMBL" id="SNRY01010088">
    <property type="protein sequence ID" value="KAA6306210.1"/>
    <property type="molecule type" value="Genomic_DNA"/>
</dbReference>
<name>A0A5J4PB71_9ZZZZ</name>
<keyword evidence="1" id="KW-0808">Transferase</keyword>
<dbReference type="Pfam" id="PF01745">
    <property type="entry name" value="IPT"/>
    <property type="match status" value="1"/>
</dbReference>
<sequence length="45" mass="4880">MPDYDLITVLGPTASGKTRCAVAVAYELDTEIISADSRQVYRGMT</sequence>
<dbReference type="SUPFAM" id="SSF52540">
    <property type="entry name" value="P-loop containing nucleoside triphosphate hydrolases"/>
    <property type="match status" value="1"/>
</dbReference>